<feature type="compositionally biased region" description="Polar residues" evidence="4">
    <location>
        <begin position="134"/>
        <end position="162"/>
    </location>
</feature>
<accession>G0S678</accession>
<organism evidence="7">
    <name type="scientific">Chaetomium thermophilum (strain DSM 1495 / CBS 144.50 / IMI 039719)</name>
    <name type="common">Thermochaetoides thermophila</name>
    <dbReference type="NCBI Taxonomy" id="759272"/>
    <lineage>
        <taxon>Eukaryota</taxon>
        <taxon>Fungi</taxon>
        <taxon>Dikarya</taxon>
        <taxon>Ascomycota</taxon>
        <taxon>Pezizomycotina</taxon>
        <taxon>Sordariomycetes</taxon>
        <taxon>Sordariomycetidae</taxon>
        <taxon>Sordariales</taxon>
        <taxon>Chaetomiaceae</taxon>
        <taxon>Thermochaetoides</taxon>
    </lineage>
</organism>
<evidence type="ECO:0000256" key="4">
    <source>
        <dbReference type="SAM" id="MobiDB-lite"/>
    </source>
</evidence>
<dbReference type="Gene3D" id="4.10.280.10">
    <property type="entry name" value="Helix-loop-helix DNA-binding domain"/>
    <property type="match status" value="1"/>
</dbReference>
<keyword evidence="7" id="KW-1185">Reference proteome</keyword>
<dbReference type="PANTHER" id="PTHR47787">
    <property type="entry name" value="CENTROMERE-BINDING PROTEIN 1"/>
    <property type="match status" value="1"/>
</dbReference>
<evidence type="ECO:0000313" key="7">
    <source>
        <dbReference type="Proteomes" id="UP000008066"/>
    </source>
</evidence>
<dbReference type="GO" id="GO:0005634">
    <property type="term" value="C:nucleus"/>
    <property type="evidence" value="ECO:0007669"/>
    <property type="project" value="TreeGrafter"/>
</dbReference>
<dbReference type="Pfam" id="PF00010">
    <property type="entry name" value="HLH"/>
    <property type="match status" value="1"/>
</dbReference>
<dbReference type="AlphaFoldDB" id="G0S678"/>
<evidence type="ECO:0000256" key="2">
    <source>
        <dbReference type="ARBA" id="ARBA00023242"/>
    </source>
</evidence>
<reference evidence="6 7" key="1">
    <citation type="journal article" date="2011" name="Cell">
        <title>Insight into structure and assembly of the nuclear pore complex by utilizing the genome of a eukaryotic thermophile.</title>
        <authorList>
            <person name="Amlacher S."/>
            <person name="Sarges P."/>
            <person name="Flemming D."/>
            <person name="van Noort V."/>
            <person name="Kunze R."/>
            <person name="Devos D.P."/>
            <person name="Arumugam M."/>
            <person name="Bork P."/>
            <person name="Hurt E."/>
        </authorList>
    </citation>
    <scope>NUCLEOTIDE SEQUENCE [LARGE SCALE GENOMIC DNA]</scope>
    <source>
        <strain evidence="7">DSM 1495 / CBS 144.50 / IMI 039719</strain>
    </source>
</reference>
<sequence>MSTPVGVPHPELPADLATSPGQKRKRASDSSSPDTRRSKRGAPAATMATTESDANQAVQVAQAQAAQVTQTAQAAQSFLDNTVSIAQAAHEHVNVDDFSALAQATAADHSETTDATNATNTAAAALNMYPNLHVSQPTAEPFSSQPAQEAHQENTFNHSINQPAPAEPMPVAQPTSIPAPAAPAPANGVQQHPVQQQQPQAPPHPQTHPQYKPPNPKPAVGSEEWHKMRKDNHKEVERRRRETINEGINELAKIVPGCEKNKGSILQRAVAFIQQLKENEAQNIEKWTLEKLLTEQAIAELSQSNDKLKQECERLYRELDHWKSLAQSAGLGLPPQQQQQGQPQGQQQGQPQPEEQPQPAAQSQQTSQPQQQAQTQQAPAPSQPKEEQVASS</sequence>
<evidence type="ECO:0000256" key="3">
    <source>
        <dbReference type="SAM" id="Coils"/>
    </source>
</evidence>
<feature type="coiled-coil region" evidence="3">
    <location>
        <begin position="291"/>
        <end position="325"/>
    </location>
</feature>
<dbReference type="SUPFAM" id="SSF47459">
    <property type="entry name" value="HLH, helix-loop-helix DNA-binding domain"/>
    <property type="match status" value="1"/>
</dbReference>
<dbReference type="EMBL" id="GL988041">
    <property type="protein sequence ID" value="EGS20742.1"/>
    <property type="molecule type" value="Genomic_DNA"/>
</dbReference>
<dbReference type="InterPro" id="IPR047206">
    <property type="entry name" value="bHLHzip_scCBP1-like"/>
</dbReference>
<dbReference type="RefSeq" id="XP_006693038.1">
    <property type="nucleotide sequence ID" value="XM_006692975.1"/>
</dbReference>
<protein>
    <submittedName>
        <fullName evidence="6">Centromere-binding protein 1-like protein</fullName>
    </submittedName>
</protein>
<evidence type="ECO:0000313" key="6">
    <source>
        <dbReference type="EMBL" id="EGS20742.1"/>
    </source>
</evidence>
<keyword evidence="1" id="KW-0238">DNA-binding</keyword>
<name>G0S678_CHATD</name>
<gene>
    <name evidence="6" type="ORF">CTHT_0025780</name>
</gene>
<dbReference type="KEGG" id="cthr:CTHT_0025780"/>
<keyword evidence="3" id="KW-0175">Coiled coil</keyword>
<dbReference type="STRING" id="759272.G0S678"/>
<dbReference type="GeneID" id="18256616"/>
<evidence type="ECO:0000259" key="5">
    <source>
        <dbReference type="PROSITE" id="PS50888"/>
    </source>
</evidence>
<dbReference type="eggNOG" id="KOG1318">
    <property type="taxonomic scope" value="Eukaryota"/>
</dbReference>
<feature type="region of interest" description="Disordered" evidence="4">
    <location>
        <begin position="134"/>
        <end position="240"/>
    </location>
</feature>
<dbReference type="GO" id="GO:0003700">
    <property type="term" value="F:DNA-binding transcription factor activity"/>
    <property type="evidence" value="ECO:0007669"/>
    <property type="project" value="InterPro"/>
</dbReference>
<dbReference type="PANTHER" id="PTHR47787:SF1">
    <property type="entry name" value="CENTROMERE-BINDING PROTEIN 1"/>
    <property type="match status" value="1"/>
</dbReference>
<dbReference type="OMA" id="WKRVAQQ"/>
<dbReference type="GO" id="GO:0046983">
    <property type="term" value="F:protein dimerization activity"/>
    <property type="evidence" value="ECO:0007669"/>
    <property type="project" value="InterPro"/>
</dbReference>
<feature type="compositionally biased region" description="Pro residues" evidence="4">
    <location>
        <begin position="200"/>
        <end position="217"/>
    </location>
</feature>
<feature type="domain" description="BHLH" evidence="5">
    <location>
        <begin position="228"/>
        <end position="276"/>
    </location>
</feature>
<proteinExistence type="predicted"/>
<evidence type="ECO:0000256" key="1">
    <source>
        <dbReference type="ARBA" id="ARBA00023125"/>
    </source>
</evidence>
<dbReference type="SMART" id="SM00353">
    <property type="entry name" value="HLH"/>
    <property type="match status" value="1"/>
</dbReference>
<dbReference type="OrthoDB" id="71302at2759"/>
<dbReference type="InterPro" id="IPR011598">
    <property type="entry name" value="bHLH_dom"/>
</dbReference>
<dbReference type="PROSITE" id="PS50888">
    <property type="entry name" value="BHLH"/>
    <property type="match status" value="1"/>
</dbReference>
<dbReference type="InterPro" id="IPR036638">
    <property type="entry name" value="HLH_DNA-bd_sf"/>
</dbReference>
<dbReference type="HOGENOM" id="CLU_046871_1_1_1"/>
<dbReference type="CDD" id="cd11398">
    <property type="entry name" value="bHLHzip_scCBP1"/>
    <property type="match status" value="1"/>
</dbReference>
<feature type="compositionally biased region" description="Low complexity" evidence="4">
    <location>
        <begin position="327"/>
        <end position="380"/>
    </location>
</feature>
<keyword evidence="2" id="KW-0539">Nucleus</keyword>
<dbReference type="Proteomes" id="UP000008066">
    <property type="component" value="Unassembled WGS sequence"/>
</dbReference>
<feature type="region of interest" description="Disordered" evidence="4">
    <location>
        <begin position="326"/>
        <end position="392"/>
    </location>
</feature>
<feature type="compositionally biased region" description="Low complexity" evidence="4">
    <location>
        <begin position="184"/>
        <end position="199"/>
    </location>
</feature>
<feature type="region of interest" description="Disordered" evidence="4">
    <location>
        <begin position="1"/>
        <end position="53"/>
    </location>
</feature>
<dbReference type="GO" id="GO:0003677">
    <property type="term" value="F:DNA binding"/>
    <property type="evidence" value="ECO:0007669"/>
    <property type="project" value="UniProtKB-KW"/>
</dbReference>